<keyword evidence="2 5" id="KW-0238">DNA-binding</keyword>
<dbReference type="GO" id="GO:0005634">
    <property type="term" value="C:nucleus"/>
    <property type="evidence" value="ECO:0007669"/>
    <property type="project" value="UniProtKB-SubCell"/>
</dbReference>
<keyword evidence="3 5" id="KW-0371">Homeobox</keyword>
<dbReference type="InterPro" id="IPR001356">
    <property type="entry name" value="HD"/>
</dbReference>
<dbReference type="PANTHER" id="PTHR24333">
    <property type="entry name" value="HOMEO BOX HB9 LIKE A-RELATED"/>
    <property type="match status" value="1"/>
</dbReference>
<evidence type="ECO:0000256" key="3">
    <source>
        <dbReference type="ARBA" id="ARBA00023155"/>
    </source>
</evidence>
<evidence type="ECO:0000256" key="2">
    <source>
        <dbReference type="ARBA" id="ARBA00023125"/>
    </source>
</evidence>
<feature type="region of interest" description="Disordered" evidence="7">
    <location>
        <begin position="1"/>
        <end position="22"/>
    </location>
</feature>
<dbReference type="Pfam" id="PF00046">
    <property type="entry name" value="Homeodomain"/>
    <property type="match status" value="1"/>
</dbReference>
<dbReference type="OrthoDB" id="6159439at2759"/>
<evidence type="ECO:0000313" key="9">
    <source>
        <dbReference type="EMBL" id="TMS34566.1"/>
    </source>
</evidence>
<evidence type="ECO:0000256" key="5">
    <source>
        <dbReference type="PROSITE-ProRule" id="PRU00108"/>
    </source>
</evidence>
<dbReference type="InterPro" id="IPR009057">
    <property type="entry name" value="Homeodomain-like_sf"/>
</dbReference>
<dbReference type="PANTHER" id="PTHR24333:SF5">
    <property type="entry name" value="VENT HOMEOBOX"/>
    <property type="match status" value="1"/>
</dbReference>
<organism evidence="9 10">
    <name type="scientific">Steinernema carpocapsae</name>
    <name type="common">Entomopathogenic nematode</name>
    <dbReference type="NCBI Taxonomy" id="34508"/>
    <lineage>
        <taxon>Eukaryota</taxon>
        <taxon>Metazoa</taxon>
        <taxon>Ecdysozoa</taxon>
        <taxon>Nematoda</taxon>
        <taxon>Chromadorea</taxon>
        <taxon>Rhabditida</taxon>
        <taxon>Tylenchina</taxon>
        <taxon>Panagrolaimomorpha</taxon>
        <taxon>Strongyloidoidea</taxon>
        <taxon>Steinernematidae</taxon>
        <taxon>Steinernema</taxon>
    </lineage>
</organism>
<protein>
    <recommendedName>
        <fullName evidence="8">Homeobox domain-containing protein</fullName>
    </recommendedName>
</protein>
<evidence type="ECO:0000256" key="7">
    <source>
        <dbReference type="SAM" id="MobiDB-lite"/>
    </source>
</evidence>
<name>A0A4U8UNN4_STECR</name>
<feature type="domain" description="Homeobox" evidence="8">
    <location>
        <begin position="16"/>
        <end position="76"/>
    </location>
</feature>
<dbReference type="CDD" id="cd00086">
    <property type="entry name" value="homeodomain"/>
    <property type="match status" value="1"/>
</dbReference>
<evidence type="ECO:0000313" key="10">
    <source>
        <dbReference type="Proteomes" id="UP000298663"/>
    </source>
</evidence>
<gene>
    <name evidence="9" type="ORF">L596_002131</name>
</gene>
<keyword evidence="4 5" id="KW-0539">Nucleus</keyword>
<keyword evidence="10" id="KW-1185">Reference proteome</keyword>
<feature type="DNA-binding region" description="Homeobox" evidence="5">
    <location>
        <begin position="18"/>
        <end position="77"/>
    </location>
</feature>
<dbReference type="Gene3D" id="1.10.10.60">
    <property type="entry name" value="Homeodomain-like"/>
    <property type="match status" value="1"/>
</dbReference>
<dbReference type="InterPro" id="IPR020479">
    <property type="entry name" value="HD_metazoa"/>
</dbReference>
<evidence type="ECO:0000256" key="1">
    <source>
        <dbReference type="ARBA" id="ARBA00004123"/>
    </source>
</evidence>
<proteinExistence type="predicted"/>
<dbReference type="PRINTS" id="PR00024">
    <property type="entry name" value="HOMEOBOX"/>
</dbReference>
<comment type="subcellular location">
    <subcellularLocation>
        <location evidence="1 5 6">Nucleus</location>
    </subcellularLocation>
</comment>
<dbReference type="GO" id="GO:0000981">
    <property type="term" value="F:DNA-binding transcription factor activity, RNA polymerase II-specific"/>
    <property type="evidence" value="ECO:0007669"/>
    <property type="project" value="InterPro"/>
</dbReference>
<comment type="caution">
    <text evidence="9">The sequence shown here is derived from an EMBL/GenBank/DDBJ whole genome shotgun (WGS) entry which is preliminary data.</text>
</comment>
<evidence type="ECO:0000256" key="4">
    <source>
        <dbReference type="ARBA" id="ARBA00023242"/>
    </source>
</evidence>
<dbReference type="SUPFAM" id="SSF46689">
    <property type="entry name" value="Homeodomain-like"/>
    <property type="match status" value="1"/>
</dbReference>
<dbReference type="AlphaFoldDB" id="A0A4U8UNN4"/>
<reference evidence="9 10" key="1">
    <citation type="journal article" date="2015" name="Genome Biol.">
        <title>Comparative genomics of Steinernema reveals deeply conserved gene regulatory networks.</title>
        <authorList>
            <person name="Dillman A.R."/>
            <person name="Macchietto M."/>
            <person name="Porter C.F."/>
            <person name="Rogers A."/>
            <person name="Williams B."/>
            <person name="Antoshechkin I."/>
            <person name="Lee M.M."/>
            <person name="Goodwin Z."/>
            <person name="Lu X."/>
            <person name="Lewis E.E."/>
            <person name="Goodrich-Blair H."/>
            <person name="Stock S.P."/>
            <person name="Adams B.J."/>
            <person name="Sternberg P.W."/>
            <person name="Mortazavi A."/>
        </authorList>
    </citation>
    <scope>NUCLEOTIDE SEQUENCE [LARGE SCALE GENOMIC DNA]</scope>
    <source>
        <strain evidence="9 10">ALL</strain>
    </source>
</reference>
<dbReference type="InterPro" id="IPR017970">
    <property type="entry name" value="Homeobox_CS"/>
</dbReference>
<dbReference type="InterPro" id="IPR050848">
    <property type="entry name" value="Homeobox_TF"/>
</dbReference>
<dbReference type="EMBL" id="AZBU02000001">
    <property type="protein sequence ID" value="TMS34566.1"/>
    <property type="molecule type" value="Genomic_DNA"/>
</dbReference>
<evidence type="ECO:0000256" key="6">
    <source>
        <dbReference type="RuleBase" id="RU000682"/>
    </source>
</evidence>
<evidence type="ECO:0000259" key="8">
    <source>
        <dbReference type="PROSITE" id="PS50071"/>
    </source>
</evidence>
<reference evidence="9 10" key="2">
    <citation type="journal article" date="2019" name="G3 (Bethesda)">
        <title>Hybrid Assembly of the Genome of the Entomopathogenic Nematode Steinernema carpocapsae Identifies the X-Chromosome.</title>
        <authorList>
            <person name="Serra L."/>
            <person name="Macchietto M."/>
            <person name="Macias-Munoz A."/>
            <person name="McGill C.J."/>
            <person name="Rodriguez I.M."/>
            <person name="Rodriguez B."/>
            <person name="Murad R."/>
            <person name="Mortazavi A."/>
        </authorList>
    </citation>
    <scope>NUCLEOTIDE SEQUENCE [LARGE SCALE GENOMIC DNA]</scope>
    <source>
        <strain evidence="9 10">ALL</strain>
    </source>
</reference>
<dbReference type="PROSITE" id="PS00027">
    <property type="entry name" value="HOMEOBOX_1"/>
    <property type="match status" value="1"/>
</dbReference>
<dbReference type="SMART" id="SM00389">
    <property type="entry name" value="HOX"/>
    <property type="match status" value="1"/>
</dbReference>
<accession>A0A4U8UNN4</accession>
<dbReference type="GO" id="GO:0003677">
    <property type="term" value="F:DNA binding"/>
    <property type="evidence" value="ECO:0007669"/>
    <property type="project" value="UniProtKB-UniRule"/>
</dbReference>
<dbReference type="PROSITE" id="PS50071">
    <property type="entry name" value="HOMEOBOX_2"/>
    <property type="match status" value="1"/>
</dbReference>
<dbReference type="STRING" id="34508.A0A4U8UNN4"/>
<dbReference type="Proteomes" id="UP000298663">
    <property type="component" value="Unassembled WGS sequence"/>
</dbReference>
<sequence>MSCSSAPDEGSSKIDKKKRRVRTSFSRWQLEILESEFMCQQYIVGQQRIELAIKLDLNELQVKIWFQNRRIKWRREMLKDKRGETSGYGS</sequence>